<dbReference type="Proteomes" id="UP001240678">
    <property type="component" value="Unassembled WGS sequence"/>
</dbReference>
<dbReference type="AlphaFoldDB" id="A0AAJ0DV75"/>
<accession>A0AAJ0DV75</accession>
<sequence length="106" mass="11747">MLRTSLNKVTSETPNPRRSLNSRASSEGQRPTALRKAGRDEGSGHHPTGADSPQWSHPDHGRRRHSKLTQPDSCADPRQSIPSISPQKSSTTNVYLHDPEETKQTK</sequence>
<feature type="region of interest" description="Disordered" evidence="1">
    <location>
        <begin position="1"/>
        <end position="106"/>
    </location>
</feature>
<dbReference type="RefSeq" id="XP_060307516.1">
    <property type="nucleotide sequence ID" value="XM_060461796.1"/>
</dbReference>
<organism evidence="2 3">
    <name type="scientific">Colletotrichum costaricense</name>
    <dbReference type="NCBI Taxonomy" id="1209916"/>
    <lineage>
        <taxon>Eukaryota</taxon>
        <taxon>Fungi</taxon>
        <taxon>Dikarya</taxon>
        <taxon>Ascomycota</taxon>
        <taxon>Pezizomycotina</taxon>
        <taxon>Sordariomycetes</taxon>
        <taxon>Hypocreomycetidae</taxon>
        <taxon>Glomerellales</taxon>
        <taxon>Glomerellaceae</taxon>
        <taxon>Colletotrichum</taxon>
        <taxon>Colletotrichum acutatum species complex</taxon>
    </lineage>
</organism>
<dbReference type="GeneID" id="85345343"/>
<proteinExistence type="predicted"/>
<dbReference type="EMBL" id="MOOE01000018">
    <property type="protein sequence ID" value="KAK1514370.1"/>
    <property type="molecule type" value="Genomic_DNA"/>
</dbReference>
<reference evidence="2 3" key="1">
    <citation type="submission" date="2016-10" db="EMBL/GenBank/DDBJ databases">
        <title>The genome sequence of Colletotrichum fioriniae PJ7.</title>
        <authorList>
            <person name="Baroncelli R."/>
        </authorList>
    </citation>
    <scope>NUCLEOTIDE SEQUENCE [LARGE SCALE GENOMIC DNA]</scope>
    <source>
        <strain evidence="2 3">IMI 309622</strain>
    </source>
</reference>
<evidence type="ECO:0000313" key="3">
    <source>
        <dbReference type="Proteomes" id="UP001240678"/>
    </source>
</evidence>
<name>A0AAJ0DV75_9PEZI</name>
<evidence type="ECO:0000256" key="1">
    <source>
        <dbReference type="SAM" id="MobiDB-lite"/>
    </source>
</evidence>
<gene>
    <name evidence="2" type="ORF">CCOS01_13650</name>
</gene>
<protein>
    <submittedName>
        <fullName evidence="2">Uncharacterized protein</fullName>
    </submittedName>
</protein>
<feature type="compositionally biased region" description="Low complexity" evidence="1">
    <location>
        <begin position="79"/>
        <end position="92"/>
    </location>
</feature>
<comment type="caution">
    <text evidence="2">The sequence shown here is derived from an EMBL/GenBank/DDBJ whole genome shotgun (WGS) entry which is preliminary data.</text>
</comment>
<feature type="compositionally biased region" description="Basic and acidic residues" evidence="1">
    <location>
        <begin position="97"/>
        <end position="106"/>
    </location>
</feature>
<keyword evidence="3" id="KW-1185">Reference proteome</keyword>
<feature type="compositionally biased region" description="Polar residues" evidence="1">
    <location>
        <begin position="1"/>
        <end position="29"/>
    </location>
</feature>
<evidence type="ECO:0000313" key="2">
    <source>
        <dbReference type="EMBL" id="KAK1514370.1"/>
    </source>
</evidence>